<evidence type="ECO:0000313" key="2">
    <source>
        <dbReference type="Proteomes" id="UP000827872"/>
    </source>
</evidence>
<dbReference type="Proteomes" id="UP000827872">
    <property type="component" value="Linkage Group LG07"/>
</dbReference>
<protein>
    <submittedName>
        <fullName evidence="1">Uncharacterized protein</fullName>
    </submittedName>
</protein>
<name>A0ACB8ERG7_9SAUR</name>
<accession>A0ACB8ERG7</accession>
<organism evidence="1 2">
    <name type="scientific">Sphaerodactylus townsendi</name>
    <dbReference type="NCBI Taxonomy" id="933632"/>
    <lineage>
        <taxon>Eukaryota</taxon>
        <taxon>Metazoa</taxon>
        <taxon>Chordata</taxon>
        <taxon>Craniata</taxon>
        <taxon>Vertebrata</taxon>
        <taxon>Euteleostomi</taxon>
        <taxon>Lepidosauria</taxon>
        <taxon>Squamata</taxon>
        <taxon>Bifurcata</taxon>
        <taxon>Gekkota</taxon>
        <taxon>Sphaerodactylidae</taxon>
        <taxon>Sphaerodactylus</taxon>
    </lineage>
</organism>
<reference evidence="1" key="1">
    <citation type="submission" date="2021-08" db="EMBL/GenBank/DDBJ databases">
        <title>The first chromosome-level gecko genome reveals the dynamic sex chromosomes of Neotropical dwarf geckos (Sphaerodactylidae: Sphaerodactylus).</title>
        <authorList>
            <person name="Pinto B.J."/>
            <person name="Keating S.E."/>
            <person name="Gamble T."/>
        </authorList>
    </citation>
    <scope>NUCLEOTIDE SEQUENCE</scope>
    <source>
        <strain evidence="1">TG3544</strain>
    </source>
</reference>
<evidence type="ECO:0000313" key="1">
    <source>
        <dbReference type="EMBL" id="KAH7995081.1"/>
    </source>
</evidence>
<dbReference type="EMBL" id="CM037620">
    <property type="protein sequence ID" value="KAH7995081.1"/>
    <property type="molecule type" value="Genomic_DNA"/>
</dbReference>
<keyword evidence="2" id="KW-1185">Reference proteome</keyword>
<proteinExistence type="predicted"/>
<comment type="caution">
    <text evidence="1">The sequence shown here is derived from an EMBL/GenBank/DDBJ whole genome shotgun (WGS) entry which is preliminary data.</text>
</comment>
<gene>
    <name evidence="1" type="ORF">K3G42_021076</name>
</gene>
<sequence>MAVFCKHHTTPWYDNVIYSMSLQRMGKTLQWHAGNCLKRAELLNINDEKKLKQLPCYCNIENQLWLSYSANNVGGGGLWSRRDPDTDVIATPHGVSGIQTTGQHLCQHQ</sequence>